<dbReference type="STRING" id="754436.JCM19237_3391"/>
<feature type="transmembrane region" description="Helical" evidence="1">
    <location>
        <begin position="100"/>
        <end position="123"/>
    </location>
</feature>
<feature type="domain" description="VTT" evidence="2">
    <location>
        <begin position="44"/>
        <end position="150"/>
    </location>
</feature>
<feature type="transmembrane region" description="Helical" evidence="1">
    <location>
        <begin position="20"/>
        <end position="36"/>
    </location>
</feature>
<feature type="transmembrane region" description="Helical" evidence="1">
    <location>
        <begin position="129"/>
        <end position="150"/>
    </location>
</feature>
<comment type="caution">
    <text evidence="3">The sequence shown here is derived from an EMBL/GenBank/DDBJ whole genome shotgun (WGS) entry which is preliminary data.</text>
</comment>
<evidence type="ECO:0000256" key="1">
    <source>
        <dbReference type="SAM" id="Phobius"/>
    </source>
</evidence>
<dbReference type="AlphaFoldDB" id="A0A090RMJ1"/>
<sequence length="154" mass="17015">MRESRVEKTRTMLELFQGDAALWVLFSTGFLSATLLPGGSEASLVAALSVGDHPVWVVVAIATLGNTLGGMTNYWLGRLLPNKTSQEKHGHKALLWLKKYGYWSLLFSWLPIIGDPLCLAAGWLRMHHWLSMVLILLGKAARYAVLAMLVQGLL</sequence>
<dbReference type="EMBL" id="BBMN01000031">
    <property type="protein sequence ID" value="GAL08702.1"/>
    <property type="molecule type" value="Genomic_DNA"/>
</dbReference>
<organism evidence="3 4">
    <name type="scientific">Photobacterium aphoticum</name>
    <dbReference type="NCBI Taxonomy" id="754436"/>
    <lineage>
        <taxon>Bacteria</taxon>
        <taxon>Pseudomonadati</taxon>
        <taxon>Pseudomonadota</taxon>
        <taxon>Gammaproteobacteria</taxon>
        <taxon>Vibrionales</taxon>
        <taxon>Vibrionaceae</taxon>
        <taxon>Photobacterium</taxon>
    </lineage>
</organism>
<accession>A0A090RMJ1</accession>
<evidence type="ECO:0000313" key="3">
    <source>
        <dbReference type="EMBL" id="GAL08702.1"/>
    </source>
</evidence>
<dbReference type="PANTHER" id="PTHR42709">
    <property type="entry name" value="ALKALINE PHOSPHATASE LIKE PROTEIN"/>
    <property type="match status" value="1"/>
</dbReference>
<feature type="transmembrane region" description="Helical" evidence="1">
    <location>
        <begin position="56"/>
        <end position="80"/>
    </location>
</feature>
<keyword evidence="1" id="KW-0812">Transmembrane</keyword>
<evidence type="ECO:0000259" key="2">
    <source>
        <dbReference type="Pfam" id="PF09335"/>
    </source>
</evidence>
<dbReference type="PANTHER" id="PTHR42709:SF4">
    <property type="entry name" value="INNER MEMBRANE PROTEIN YQAA"/>
    <property type="match status" value="1"/>
</dbReference>
<dbReference type="GO" id="GO:0005886">
    <property type="term" value="C:plasma membrane"/>
    <property type="evidence" value="ECO:0007669"/>
    <property type="project" value="UniProtKB-ARBA"/>
</dbReference>
<evidence type="ECO:0000313" key="4">
    <source>
        <dbReference type="Proteomes" id="UP000029227"/>
    </source>
</evidence>
<keyword evidence="1" id="KW-1133">Transmembrane helix</keyword>
<reference evidence="3 4" key="1">
    <citation type="journal article" date="2014" name="Genome Announc.">
        <title>Draft Genome Sequences of Two Vibrionaceae Species, Vibrio ponticus C121 and Photobacterium aphoticum C119, Isolated as Coral Reef Microbiota.</title>
        <authorList>
            <person name="Al-saari N."/>
            <person name="Meirelles P.M."/>
            <person name="Mino S."/>
            <person name="Suda W."/>
            <person name="Oshima K."/>
            <person name="Hattori M."/>
            <person name="Ohkuma M."/>
            <person name="Thompson F.L."/>
            <person name="Gomez-Gil B."/>
            <person name="Sawabe T."/>
            <person name="Sawabe T."/>
        </authorList>
    </citation>
    <scope>NUCLEOTIDE SEQUENCE [LARGE SCALE GENOMIC DNA]</scope>
    <source>
        <strain evidence="3 4">JCM 19237</strain>
    </source>
</reference>
<dbReference type="Proteomes" id="UP000029227">
    <property type="component" value="Unassembled WGS sequence"/>
</dbReference>
<dbReference type="InterPro" id="IPR051311">
    <property type="entry name" value="DedA_domain"/>
</dbReference>
<gene>
    <name evidence="3" type="ORF">JCM19237_3391</name>
</gene>
<name>A0A090RMJ1_9GAMM</name>
<keyword evidence="1" id="KW-0472">Membrane</keyword>
<dbReference type="InterPro" id="IPR032816">
    <property type="entry name" value="VTT_dom"/>
</dbReference>
<protein>
    <submittedName>
        <fullName evidence="3">Putative membrane protein</fullName>
    </submittedName>
</protein>
<dbReference type="Pfam" id="PF09335">
    <property type="entry name" value="VTT_dom"/>
    <property type="match status" value="1"/>
</dbReference>
<dbReference type="eggNOG" id="COG1238">
    <property type="taxonomic scope" value="Bacteria"/>
</dbReference>
<proteinExistence type="predicted"/>